<reference evidence="1" key="1">
    <citation type="journal article" date="2019" name="Sci. Rep.">
        <title>Draft genome of Tanacetum cinerariifolium, the natural source of mosquito coil.</title>
        <authorList>
            <person name="Yamashiro T."/>
            <person name="Shiraishi A."/>
            <person name="Satake H."/>
            <person name="Nakayama K."/>
        </authorList>
    </citation>
    <scope>NUCLEOTIDE SEQUENCE</scope>
</reference>
<dbReference type="AlphaFoldDB" id="A0A699U9I0"/>
<protein>
    <submittedName>
        <fullName evidence="1">Zinc finger, CCHC-type, retrotransposon Gag domain protein</fullName>
    </submittedName>
</protein>
<accession>A0A699U9I0</accession>
<sequence>MQRFLRLDGFLGAAAGTEEEQAKNFQWGLRMSTLNHLM</sequence>
<comment type="caution">
    <text evidence="1">The sequence shown here is derived from an EMBL/GenBank/DDBJ whole genome shotgun (WGS) entry which is preliminary data.</text>
</comment>
<feature type="non-terminal residue" evidence="1">
    <location>
        <position position="38"/>
    </location>
</feature>
<proteinExistence type="predicted"/>
<gene>
    <name evidence="1" type="ORF">Tci_891029</name>
</gene>
<evidence type="ECO:0000313" key="1">
    <source>
        <dbReference type="EMBL" id="GFD19060.1"/>
    </source>
</evidence>
<organism evidence="1">
    <name type="scientific">Tanacetum cinerariifolium</name>
    <name type="common">Dalmatian daisy</name>
    <name type="synonym">Chrysanthemum cinerariifolium</name>
    <dbReference type="NCBI Taxonomy" id="118510"/>
    <lineage>
        <taxon>Eukaryota</taxon>
        <taxon>Viridiplantae</taxon>
        <taxon>Streptophyta</taxon>
        <taxon>Embryophyta</taxon>
        <taxon>Tracheophyta</taxon>
        <taxon>Spermatophyta</taxon>
        <taxon>Magnoliopsida</taxon>
        <taxon>eudicotyledons</taxon>
        <taxon>Gunneridae</taxon>
        <taxon>Pentapetalae</taxon>
        <taxon>asterids</taxon>
        <taxon>campanulids</taxon>
        <taxon>Asterales</taxon>
        <taxon>Asteraceae</taxon>
        <taxon>Asteroideae</taxon>
        <taxon>Anthemideae</taxon>
        <taxon>Anthemidinae</taxon>
        <taxon>Tanacetum</taxon>
    </lineage>
</organism>
<dbReference type="EMBL" id="BKCJ011311773">
    <property type="protein sequence ID" value="GFD19060.1"/>
    <property type="molecule type" value="Genomic_DNA"/>
</dbReference>
<name>A0A699U9I0_TANCI</name>